<evidence type="ECO:0000256" key="3">
    <source>
        <dbReference type="ARBA" id="ARBA00022692"/>
    </source>
</evidence>
<evidence type="ECO:0000256" key="2">
    <source>
        <dbReference type="ARBA" id="ARBA00022475"/>
    </source>
</evidence>
<keyword evidence="9" id="KW-1185">Reference proteome</keyword>
<dbReference type="KEGG" id="ptx:ABW99_03145"/>
<dbReference type="Gene3D" id="3.60.15.10">
    <property type="entry name" value="Ribonuclease Z/Hydroxyacylglutathione hydrolase-like"/>
    <property type="match status" value="1"/>
</dbReference>
<feature type="transmembrane region" description="Helical" evidence="6">
    <location>
        <begin position="305"/>
        <end position="325"/>
    </location>
</feature>
<dbReference type="InterPro" id="IPR004797">
    <property type="entry name" value="Competence_ComEC/Rec2"/>
</dbReference>
<dbReference type="InterPro" id="IPR004477">
    <property type="entry name" value="ComEC_N"/>
</dbReference>
<dbReference type="PANTHER" id="PTHR30619:SF1">
    <property type="entry name" value="RECOMBINATION PROTEIN 2"/>
    <property type="match status" value="1"/>
</dbReference>
<feature type="transmembrane region" description="Helical" evidence="6">
    <location>
        <begin position="432"/>
        <end position="455"/>
    </location>
</feature>
<evidence type="ECO:0000259" key="7">
    <source>
        <dbReference type="SMART" id="SM00849"/>
    </source>
</evidence>
<dbReference type="InterPro" id="IPR036866">
    <property type="entry name" value="RibonucZ/Hydroxyglut_hydro"/>
</dbReference>
<dbReference type="EMBL" id="CP011568">
    <property type="protein sequence ID" value="AKJ67376.1"/>
    <property type="molecule type" value="Genomic_DNA"/>
</dbReference>
<feature type="transmembrane region" description="Helical" evidence="6">
    <location>
        <begin position="263"/>
        <end position="285"/>
    </location>
</feature>
<dbReference type="PATRIC" id="fig|445709.3.peg.677"/>
<dbReference type="NCBIfam" id="TIGR00360">
    <property type="entry name" value="ComEC_N-term"/>
    <property type="match status" value="1"/>
</dbReference>
<dbReference type="InterPro" id="IPR035681">
    <property type="entry name" value="ComA-like_MBL"/>
</dbReference>
<feature type="transmembrane region" description="Helical" evidence="6">
    <location>
        <begin position="355"/>
        <end position="386"/>
    </location>
</feature>
<dbReference type="InterPro" id="IPR001279">
    <property type="entry name" value="Metallo-B-lactamas"/>
</dbReference>
<proteinExistence type="predicted"/>
<evidence type="ECO:0000256" key="1">
    <source>
        <dbReference type="ARBA" id="ARBA00004651"/>
    </source>
</evidence>
<dbReference type="SMART" id="SM00849">
    <property type="entry name" value="Lactamase_B"/>
    <property type="match status" value="1"/>
</dbReference>
<keyword evidence="5 6" id="KW-0472">Membrane</keyword>
<dbReference type="InterPro" id="IPR025405">
    <property type="entry name" value="DUF4131"/>
</dbReference>
<dbReference type="STRING" id="445709.ABW99_03145"/>
<feature type="transmembrane region" description="Helical" evidence="6">
    <location>
        <begin position="495"/>
        <end position="511"/>
    </location>
</feature>
<dbReference type="PANTHER" id="PTHR30619">
    <property type="entry name" value="DNA INTERNALIZATION/COMPETENCE PROTEIN COMEC/REC2"/>
    <property type="match status" value="1"/>
</dbReference>
<evidence type="ECO:0000313" key="8">
    <source>
        <dbReference type="EMBL" id="AKJ67376.1"/>
    </source>
</evidence>
<comment type="subcellular location">
    <subcellularLocation>
        <location evidence="1">Cell membrane</location>
        <topology evidence="1">Multi-pass membrane protein</topology>
    </subcellularLocation>
</comment>
<dbReference type="Pfam" id="PF03772">
    <property type="entry name" value="Competence"/>
    <property type="match status" value="1"/>
</dbReference>
<keyword evidence="4 6" id="KW-1133">Transmembrane helix</keyword>
<reference evidence="9" key="1">
    <citation type="submission" date="2015-06" db="EMBL/GenBank/DDBJ databases">
        <authorList>
            <person name="Lim Y.L."/>
            <person name="Ee R."/>
            <person name="Yong D."/>
            <person name="How K.Y."/>
            <person name="Yin W.F."/>
            <person name="Chan K.G."/>
        </authorList>
    </citation>
    <scope>NUCLEOTIDE SEQUENCE [LARGE SCALE GENOMIC DNA]</scope>
    <source>
        <strain evidence="9">DSM 25325</strain>
    </source>
</reference>
<dbReference type="RefSeq" id="WP_047212919.1">
    <property type="nucleotide sequence ID" value="NZ_CP011568.3"/>
</dbReference>
<dbReference type="NCBIfam" id="TIGR00361">
    <property type="entry name" value="ComEC_Rec2"/>
    <property type="match status" value="1"/>
</dbReference>
<gene>
    <name evidence="8" type="ORF">ABW99_03145</name>
</gene>
<feature type="transmembrane region" description="Helical" evidence="6">
    <location>
        <begin position="462"/>
        <end position="480"/>
    </location>
</feature>
<keyword evidence="3 6" id="KW-0812">Transmembrane</keyword>
<dbReference type="Pfam" id="PF13567">
    <property type="entry name" value="DUF4131"/>
    <property type="match status" value="1"/>
</dbReference>
<feature type="transmembrane region" description="Helical" evidence="6">
    <location>
        <begin position="55"/>
        <end position="75"/>
    </location>
</feature>
<sequence>MRLILLAGAAGVWALQQCAQLPARHGILACVAIAIVAALAALGARLGARRRAGRYACYGVLALCAAALGFSWAALRAEWRLADELNPGWERRDVTVEGVVSTLPAQLARGVRFGFDIETSQREGVVPHHVQLSWYAERRGAATPLPEVRPGQRWRMTIRLKRPHGTANPQGFDYEAWLLAKRIRATGYVRTGKARVPVLLAERLPSARYALARWRDRLRGHIHGALPPDARYGGVLSALTIGDQRAIAQPDWQLFQRTGVSHLLAISGLHIALVGGLAAAVANRLWRYRARAGASWPMLTPAQRVAALAGLLAALGYAAMAGFGIPAQRSLYMLSVVALAYWAGRRSGSSHVMCWALAVVLIIDPWAILAPGFWLSFGAVSTILYAMRLADDSTGGRWRVWRQAAHVQYAVTLGMVPLTLALFAQVSVVGPLANALAIPLVSVLVTPMALAGALMPAPLGSWLLQGAHFLIEWLTVWLRWLDGLPLAVWRAPRPPWWLTLMALTGVAWLLAPRGWPMRWAGAGLLLPLLLRAPERPADGEFRLLAFDVGQGTAVLVETAGHRLLYDTGPRLSAAVDAGARVIVPYLYARGIEHLDMLVVSHQDDDHAGGAQSVLSGVRVSETRSSLTPEHPIVAGSLRHRACGDGQSWVWDGVRFDMLHPDAATLASSKIRPNGRSCVLRVSNARHAALLPGDIERAQEAELLARLPAERLAADIVVAPHHGSLTSSTSAFVAAVSPRYVIYQAGYLNRFGHPREAVTARYAAHGAMAFRSDRHGAVEFSTAGERLRVSAWRVEAKRYWMGR</sequence>
<evidence type="ECO:0000256" key="4">
    <source>
        <dbReference type="ARBA" id="ARBA00022989"/>
    </source>
</evidence>
<feature type="domain" description="Metallo-beta-lactamase" evidence="7">
    <location>
        <begin position="550"/>
        <end position="746"/>
    </location>
</feature>
<dbReference type="CDD" id="cd07731">
    <property type="entry name" value="ComA-like_MBL-fold"/>
    <property type="match status" value="1"/>
</dbReference>
<feature type="transmembrane region" description="Helical" evidence="6">
    <location>
        <begin position="24"/>
        <end position="43"/>
    </location>
</feature>
<dbReference type="AlphaFoldDB" id="A0A0G3ERU9"/>
<evidence type="ECO:0000256" key="5">
    <source>
        <dbReference type="ARBA" id="ARBA00023136"/>
    </source>
</evidence>
<dbReference type="GO" id="GO:0030420">
    <property type="term" value="P:establishment of competence for transformation"/>
    <property type="evidence" value="ECO:0007669"/>
    <property type="project" value="InterPro"/>
</dbReference>
<dbReference type="SUPFAM" id="SSF56281">
    <property type="entry name" value="Metallo-hydrolase/oxidoreductase"/>
    <property type="match status" value="1"/>
</dbReference>
<evidence type="ECO:0000313" key="9">
    <source>
        <dbReference type="Proteomes" id="UP000036700"/>
    </source>
</evidence>
<feature type="transmembrane region" description="Helical" evidence="6">
    <location>
        <begin position="407"/>
        <end position="426"/>
    </location>
</feature>
<evidence type="ECO:0000256" key="6">
    <source>
        <dbReference type="SAM" id="Phobius"/>
    </source>
</evidence>
<dbReference type="GO" id="GO:0005886">
    <property type="term" value="C:plasma membrane"/>
    <property type="evidence" value="ECO:0007669"/>
    <property type="project" value="UniProtKB-SubCell"/>
</dbReference>
<dbReference type="InterPro" id="IPR052159">
    <property type="entry name" value="Competence_DNA_uptake"/>
</dbReference>
<keyword evidence="2" id="KW-1003">Cell membrane</keyword>
<dbReference type="Pfam" id="PF00753">
    <property type="entry name" value="Lactamase_B"/>
    <property type="match status" value="1"/>
</dbReference>
<accession>A0A0G3ERU9</accession>
<protein>
    <recommendedName>
        <fullName evidence="7">Metallo-beta-lactamase domain-containing protein</fullName>
    </recommendedName>
</protein>
<name>A0A0G3ERU9_9BURK</name>
<dbReference type="Proteomes" id="UP000036700">
    <property type="component" value="Chromosome"/>
</dbReference>
<organism evidence="8 9">
    <name type="scientific">Pandoraea thiooxydans</name>
    <dbReference type="NCBI Taxonomy" id="445709"/>
    <lineage>
        <taxon>Bacteria</taxon>
        <taxon>Pseudomonadati</taxon>
        <taxon>Pseudomonadota</taxon>
        <taxon>Betaproteobacteria</taxon>
        <taxon>Burkholderiales</taxon>
        <taxon>Burkholderiaceae</taxon>
        <taxon>Pandoraea</taxon>
    </lineage>
</organism>
<dbReference type="OrthoDB" id="9761531at2"/>